<comment type="similarity">
    <text evidence="2 10">Belongs to the RNA methyltransferase RsmE family.</text>
</comment>
<dbReference type="GO" id="GO:0070475">
    <property type="term" value="P:rRNA base methylation"/>
    <property type="evidence" value="ECO:0007669"/>
    <property type="project" value="TreeGrafter"/>
</dbReference>
<evidence type="ECO:0000256" key="8">
    <source>
        <dbReference type="ARBA" id="ARBA00025699"/>
    </source>
</evidence>
<dbReference type="Proteomes" id="UP000253934">
    <property type="component" value="Unassembled WGS sequence"/>
</dbReference>
<evidence type="ECO:0000259" key="11">
    <source>
        <dbReference type="Pfam" id="PF04452"/>
    </source>
</evidence>
<dbReference type="SUPFAM" id="SSF75217">
    <property type="entry name" value="alpha/beta knot"/>
    <property type="match status" value="1"/>
</dbReference>
<comment type="catalytic activity">
    <reaction evidence="9 10">
        <text>uridine(1498) in 16S rRNA + S-adenosyl-L-methionine = N(3)-methyluridine(1498) in 16S rRNA + S-adenosyl-L-homocysteine + H(+)</text>
        <dbReference type="Rhea" id="RHEA:42920"/>
        <dbReference type="Rhea" id="RHEA-COMP:10283"/>
        <dbReference type="Rhea" id="RHEA-COMP:10284"/>
        <dbReference type="ChEBI" id="CHEBI:15378"/>
        <dbReference type="ChEBI" id="CHEBI:57856"/>
        <dbReference type="ChEBI" id="CHEBI:59789"/>
        <dbReference type="ChEBI" id="CHEBI:65315"/>
        <dbReference type="ChEBI" id="CHEBI:74502"/>
        <dbReference type="EC" id="2.1.1.193"/>
    </reaction>
</comment>
<evidence type="ECO:0000256" key="9">
    <source>
        <dbReference type="ARBA" id="ARBA00047944"/>
    </source>
</evidence>
<keyword evidence="14" id="KW-1185">Reference proteome</keyword>
<dbReference type="InterPro" id="IPR046887">
    <property type="entry name" value="RsmE_PUA-like"/>
</dbReference>
<dbReference type="EC" id="2.1.1.193" evidence="10"/>
<feature type="domain" description="Ribosomal RNA small subunit methyltransferase E methyltransferase" evidence="11">
    <location>
        <begin position="82"/>
        <end position="249"/>
    </location>
</feature>
<dbReference type="EMBL" id="QOVW01000062">
    <property type="protein sequence ID" value="RDB36325.1"/>
    <property type="molecule type" value="Genomic_DNA"/>
</dbReference>
<dbReference type="InterPro" id="IPR029028">
    <property type="entry name" value="Alpha/beta_knot_MTases"/>
</dbReference>
<evidence type="ECO:0000256" key="7">
    <source>
        <dbReference type="ARBA" id="ARBA00022691"/>
    </source>
</evidence>
<gene>
    <name evidence="13" type="ORF">DCC88_05430</name>
</gene>
<proteinExistence type="inferred from homology"/>
<evidence type="ECO:0000256" key="4">
    <source>
        <dbReference type="ARBA" id="ARBA00022552"/>
    </source>
</evidence>
<evidence type="ECO:0000313" key="13">
    <source>
        <dbReference type="EMBL" id="RDB36325.1"/>
    </source>
</evidence>
<protein>
    <recommendedName>
        <fullName evidence="10">Ribosomal RNA small subunit methyltransferase E</fullName>
        <ecNumber evidence="10">2.1.1.193</ecNumber>
    </recommendedName>
</protein>
<dbReference type="PIRSF" id="PIRSF015601">
    <property type="entry name" value="MTase_slr0722"/>
    <property type="match status" value="1"/>
</dbReference>
<dbReference type="InterPro" id="IPR029026">
    <property type="entry name" value="tRNA_m1G_MTases_N"/>
</dbReference>
<keyword evidence="5 10" id="KW-0489">Methyltransferase</keyword>
<evidence type="ECO:0000259" key="12">
    <source>
        <dbReference type="Pfam" id="PF20260"/>
    </source>
</evidence>
<dbReference type="GO" id="GO:0070042">
    <property type="term" value="F:rRNA (uridine-N3-)-methyltransferase activity"/>
    <property type="evidence" value="ECO:0007669"/>
    <property type="project" value="TreeGrafter"/>
</dbReference>
<dbReference type="InterPro" id="IPR046886">
    <property type="entry name" value="RsmE_MTase_dom"/>
</dbReference>
<keyword evidence="7 10" id="KW-0949">S-adenosyl-L-methionine</keyword>
<comment type="caution">
    <text evidence="13">The sequence shown here is derived from an EMBL/GenBank/DDBJ whole genome shotgun (WGS) entry which is preliminary data.</text>
</comment>
<evidence type="ECO:0000256" key="2">
    <source>
        <dbReference type="ARBA" id="ARBA00005528"/>
    </source>
</evidence>
<dbReference type="Gene3D" id="3.40.1280.10">
    <property type="match status" value="1"/>
</dbReference>
<dbReference type="NCBIfam" id="TIGR00046">
    <property type="entry name" value="RsmE family RNA methyltransferase"/>
    <property type="match status" value="1"/>
</dbReference>
<dbReference type="Pfam" id="PF04452">
    <property type="entry name" value="Methyltrans_RNA"/>
    <property type="match status" value="1"/>
</dbReference>
<evidence type="ECO:0000256" key="5">
    <source>
        <dbReference type="ARBA" id="ARBA00022603"/>
    </source>
</evidence>
<dbReference type="SUPFAM" id="SSF88697">
    <property type="entry name" value="PUA domain-like"/>
    <property type="match status" value="1"/>
</dbReference>
<evidence type="ECO:0000256" key="6">
    <source>
        <dbReference type="ARBA" id="ARBA00022679"/>
    </source>
</evidence>
<dbReference type="PANTHER" id="PTHR30027:SF3">
    <property type="entry name" value="16S RRNA (URACIL(1498)-N(3))-METHYLTRANSFERASE"/>
    <property type="match status" value="1"/>
</dbReference>
<feature type="domain" description="Ribosomal RNA small subunit methyltransferase E PUA-like" evidence="12">
    <location>
        <begin position="24"/>
        <end position="71"/>
    </location>
</feature>
<evidence type="ECO:0000256" key="10">
    <source>
        <dbReference type="PIRNR" id="PIRNR015601"/>
    </source>
</evidence>
<sequence>MTIQKQCWTILSDELNIESENITLKDQEHHYACNVLRLKNNDSVEITNCYGLKATGIIVNANKKELKIKILAINKHAAIQPVIHLWLAMPKLSTAEDVIAMSSEMGVSQIHIFKSEKSFTKSPLKMEKAIQLSREATRISKSAFASEIYYYASMNEFYEKNEVQKNSKQLILFCDESHIYEGKIQNSILKILQNNFTPETKEICILIGPESSFSNKERAFILNNIPSLPVSLGPNLLKVPNAVASALGTVISFRNDFS</sequence>
<keyword evidence="4 10" id="KW-0698">rRNA processing</keyword>
<reference evidence="13" key="1">
    <citation type="submission" date="2018-04" db="EMBL/GenBank/DDBJ databases">
        <title>Draft genome sequence of the Candidatus Spirobacillus cienkowskii, a pathogen of freshwater Daphnia species, reconstructed from hemolymph metagenomic reads.</title>
        <authorList>
            <person name="Bresciani L."/>
            <person name="Lemos L.N."/>
            <person name="Wale N."/>
            <person name="Lin J.Y."/>
            <person name="Fernandes G.R."/>
            <person name="Duffy M.A."/>
            <person name="Rodrigues J.M."/>
        </authorList>
    </citation>
    <scope>NUCLEOTIDE SEQUENCE [LARGE SCALE GENOMIC DNA]</scope>
    <source>
        <strain evidence="13">Binning01</strain>
    </source>
</reference>
<evidence type="ECO:0000313" key="14">
    <source>
        <dbReference type="Proteomes" id="UP000253934"/>
    </source>
</evidence>
<dbReference type="AlphaFoldDB" id="A0A369KUE3"/>
<evidence type="ECO:0000256" key="3">
    <source>
        <dbReference type="ARBA" id="ARBA00022490"/>
    </source>
</evidence>
<dbReference type="Pfam" id="PF20260">
    <property type="entry name" value="PUA_4"/>
    <property type="match status" value="1"/>
</dbReference>
<dbReference type="GO" id="GO:0005737">
    <property type="term" value="C:cytoplasm"/>
    <property type="evidence" value="ECO:0007669"/>
    <property type="project" value="UniProtKB-SubCell"/>
</dbReference>
<dbReference type="PANTHER" id="PTHR30027">
    <property type="entry name" value="RIBOSOMAL RNA SMALL SUBUNIT METHYLTRANSFERASE E"/>
    <property type="match status" value="1"/>
</dbReference>
<name>A0A369KUE3_9BACT</name>
<dbReference type="InterPro" id="IPR006700">
    <property type="entry name" value="RsmE"/>
</dbReference>
<organism evidence="13 14">
    <name type="scientific">Spirobacillus cienkowskii</name>
    <dbReference type="NCBI Taxonomy" id="495820"/>
    <lineage>
        <taxon>Bacteria</taxon>
        <taxon>Pseudomonadati</taxon>
        <taxon>Bdellovibrionota</taxon>
        <taxon>Oligoflexia</taxon>
        <taxon>Silvanigrellales</taxon>
        <taxon>Spirobacillus</taxon>
    </lineage>
</organism>
<dbReference type="InterPro" id="IPR015947">
    <property type="entry name" value="PUA-like_sf"/>
</dbReference>
<comment type="subcellular location">
    <subcellularLocation>
        <location evidence="1 10">Cytoplasm</location>
    </subcellularLocation>
</comment>
<keyword evidence="6 10" id="KW-0808">Transferase</keyword>
<evidence type="ECO:0000256" key="1">
    <source>
        <dbReference type="ARBA" id="ARBA00004496"/>
    </source>
</evidence>
<comment type="function">
    <text evidence="8 10">Specifically methylates the N3 position of the uracil ring of uridine 1498 (m3U1498) in 16S rRNA. Acts on the fully assembled 30S ribosomal subunit.</text>
</comment>
<accession>A0A369KUE3</accession>
<keyword evidence="3 10" id="KW-0963">Cytoplasm</keyword>